<evidence type="ECO:0000256" key="2">
    <source>
        <dbReference type="ARBA" id="ARBA00003444"/>
    </source>
</evidence>
<dbReference type="GO" id="GO:0048472">
    <property type="term" value="F:threonine-phosphate decarboxylase activity"/>
    <property type="evidence" value="ECO:0007669"/>
    <property type="project" value="UniProtKB-EC"/>
</dbReference>
<dbReference type="Proteomes" id="UP000194641">
    <property type="component" value="Unassembled WGS sequence"/>
</dbReference>
<evidence type="ECO:0000256" key="9">
    <source>
        <dbReference type="ARBA" id="ARBA00048531"/>
    </source>
</evidence>
<dbReference type="CDD" id="cd00609">
    <property type="entry name" value="AAT_like"/>
    <property type="match status" value="1"/>
</dbReference>
<proteinExistence type="predicted"/>
<dbReference type="Pfam" id="PF00155">
    <property type="entry name" value="Aminotran_1_2"/>
    <property type="match status" value="1"/>
</dbReference>
<evidence type="ECO:0000256" key="8">
    <source>
        <dbReference type="ARBA" id="ARBA00029996"/>
    </source>
</evidence>
<keyword evidence="7" id="KW-0456">Lyase</keyword>
<comment type="caution">
    <text evidence="11">The sequence shown here is derived from an EMBL/GenBank/DDBJ whole genome shotgun (WGS) entry which is preliminary data.</text>
</comment>
<dbReference type="Gene3D" id="3.40.640.10">
    <property type="entry name" value="Type I PLP-dependent aspartate aminotransferase-like (Major domain)"/>
    <property type="match status" value="1"/>
</dbReference>
<dbReference type="Gene3D" id="3.90.1150.10">
    <property type="entry name" value="Aspartate Aminotransferase, domain 1"/>
    <property type="match status" value="1"/>
</dbReference>
<evidence type="ECO:0000313" key="11">
    <source>
        <dbReference type="EMBL" id="OUI96257.1"/>
    </source>
</evidence>
<evidence type="ECO:0000259" key="10">
    <source>
        <dbReference type="Pfam" id="PF00155"/>
    </source>
</evidence>
<dbReference type="AlphaFoldDB" id="A0A252AXJ1"/>
<dbReference type="EC" id="4.1.1.81" evidence="4"/>
<evidence type="ECO:0000256" key="6">
    <source>
        <dbReference type="ARBA" id="ARBA00022898"/>
    </source>
</evidence>
<dbReference type="GO" id="GO:0009236">
    <property type="term" value="P:cobalamin biosynthetic process"/>
    <property type="evidence" value="ECO:0007669"/>
    <property type="project" value="UniProtKB-UniPathway"/>
</dbReference>
<evidence type="ECO:0000256" key="7">
    <source>
        <dbReference type="ARBA" id="ARBA00023239"/>
    </source>
</evidence>
<protein>
    <recommendedName>
        <fullName evidence="4">threonine-phosphate decarboxylase</fullName>
        <ecNumber evidence="4">4.1.1.81</ecNumber>
    </recommendedName>
    <alternativeName>
        <fullName evidence="8">L-threonine-O-3-phosphate decarboxylase</fullName>
    </alternativeName>
</protein>
<dbReference type="GO" id="GO:0030170">
    <property type="term" value="F:pyridoxal phosphate binding"/>
    <property type="evidence" value="ECO:0007669"/>
    <property type="project" value="InterPro"/>
</dbReference>
<dbReference type="InterPro" id="IPR015422">
    <property type="entry name" value="PyrdxlP-dep_Trfase_small"/>
</dbReference>
<dbReference type="NCBIfam" id="TIGR01140">
    <property type="entry name" value="L_thr_O3P_dcar"/>
    <property type="match status" value="1"/>
</dbReference>
<evidence type="ECO:0000313" key="12">
    <source>
        <dbReference type="Proteomes" id="UP000194641"/>
    </source>
</evidence>
<dbReference type="InterPro" id="IPR015421">
    <property type="entry name" value="PyrdxlP-dep_Trfase_major"/>
</dbReference>
<feature type="domain" description="Aminotransferase class I/classII large" evidence="10">
    <location>
        <begin position="59"/>
        <end position="320"/>
    </location>
</feature>
<dbReference type="UniPathway" id="UPA00148"/>
<name>A0A252AXJ1_9PROT</name>
<reference evidence="12" key="1">
    <citation type="submission" date="2014-06" db="EMBL/GenBank/DDBJ databases">
        <authorList>
            <person name="Winans N.J."/>
            <person name="Newell P.D."/>
            <person name="Douglas A.E."/>
        </authorList>
    </citation>
    <scope>NUCLEOTIDE SEQUENCE [LARGE SCALE GENOMIC DNA]</scope>
</reference>
<keyword evidence="6" id="KW-0663">Pyridoxal phosphate</keyword>
<dbReference type="EMBL" id="JOPA01000005">
    <property type="protein sequence ID" value="OUI96257.1"/>
    <property type="molecule type" value="Genomic_DNA"/>
</dbReference>
<dbReference type="InterPro" id="IPR005860">
    <property type="entry name" value="CobD"/>
</dbReference>
<accession>A0A252AXJ1</accession>
<dbReference type="InterPro" id="IPR015424">
    <property type="entry name" value="PyrdxlP-dep_Trfase"/>
</dbReference>
<evidence type="ECO:0000256" key="4">
    <source>
        <dbReference type="ARBA" id="ARBA00012285"/>
    </source>
</evidence>
<dbReference type="SUPFAM" id="SSF53383">
    <property type="entry name" value="PLP-dependent transferases"/>
    <property type="match status" value="1"/>
</dbReference>
<sequence>MPHLPTHGGQVRAVMQHFPNASAPYIDLSTGISPFAYPFTAPEADIFTRLPERDEEWGLRQAAAQAYGVSSPDMVVSGAGSQSLIALLPFILPAQRVCLLGPTYSGHAQAWQGNNVPLTQVQNPDDLHAAATHRGTVCVVCNPNNPDGRLLSAAWLTDLADVCASHGSYLVVDEAFADFCEDSVTHLLPHPALIILRSFGKTYGLPGVRLGFLLADGDFTARFRAALGSWPVGSIGLAVGQQALQDTVWCQQVRQQVFHAHTRLLRVLDAAGLSCVGEASLFTLVNTVYAADLWRHLCQHGIVTRIFSDQPGRLRIGLPGNDVAWARLENALAHWQSRTPDIESRDRD</sequence>
<evidence type="ECO:0000256" key="3">
    <source>
        <dbReference type="ARBA" id="ARBA00004953"/>
    </source>
</evidence>
<gene>
    <name evidence="11" type="ORF">HK17_13220</name>
</gene>
<comment type="cofactor">
    <cofactor evidence="1">
        <name>pyridoxal 5'-phosphate</name>
        <dbReference type="ChEBI" id="CHEBI:597326"/>
    </cofactor>
</comment>
<evidence type="ECO:0000256" key="5">
    <source>
        <dbReference type="ARBA" id="ARBA00022573"/>
    </source>
</evidence>
<dbReference type="InterPro" id="IPR004839">
    <property type="entry name" value="Aminotransferase_I/II_large"/>
</dbReference>
<comment type="pathway">
    <text evidence="3">Cofactor biosynthesis; adenosylcobalamin biosynthesis.</text>
</comment>
<evidence type="ECO:0000256" key="1">
    <source>
        <dbReference type="ARBA" id="ARBA00001933"/>
    </source>
</evidence>
<organism evidence="11 12">
    <name type="scientific">Acetobacter indonesiensis</name>
    <dbReference type="NCBI Taxonomy" id="104101"/>
    <lineage>
        <taxon>Bacteria</taxon>
        <taxon>Pseudomonadati</taxon>
        <taxon>Pseudomonadota</taxon>
        <taxon>Alphaproteobacteria</taxon>
        <taxon>Acetobacterales</taxon>
        <taxon>Acetobacteraceae</taxon>
        <taxon>Acetobacter</taxon>
    </lineage>
</organism>
<comment type="catalytic activity">
    <reaction evidence="9">
        <text>O-phospho-L-threonine + H(+) = (R)-1-aminopropan-2-yl phosphate + CO2</text>
        <dbReference type="Rhea" id="RHEA:11492"/>
        <dbReference type="ChEBI" id="CHEBI:15378"/>
        <dbReference type="ChEBI" id="CHEBI:16526"/>
        <dbReference type="ChEBI" id="CHEBI:58563"/>
        <dbReference type="ChEBI" id="CHEBI:58675"/>
        <dbReference type="EC" id="4.1.1.81"/>
    </reaction>
</comment>
<keyword evidence="5" id="KW-0169">Cobalamin biosynthesis</keyword>
<comment type="function">
    <text evidence="2">Decarboxylates L-threonine-O-3-phosphate to yield (R)-1-amino-2-propanol O-2-phosphate, the precursor for the linkage between the nucleotide loop and the corrin ring in cobalamin.</text>
</comment>
<dbReference type="PANTHER" id="PTHR42885:SF1">
    <property type="entry name" value="THREONINE-PHOSPHATE DECARBOXYLASE"/>
    <property type="match status" value="1"/>
</dbReference>
<dbReference type="PANTHER" id="PTHR42885">
    <property type="entry name" value="HISTIDINOL-PHOSPHATE AMINOTRANSFERASE-RELATED"/>
    <property type="match status" value="1"/>
</dbReference>